<accession>A0A2V1D2F9</accession>
<keyword evidence="3" id="KW-1185">Reference proteome</keyword>
<evidence type="ECO:0000256" key="1">
    <source>
        <dbReference type="SAM" id="MobiDB-lite"/>
    </source>
</evidence>
<dbReference type="AlphaFoldDB" id="A0A2V1D2F9"/>
<evidence type="ECO:0000313" key="2">
    <source>
        <dbReference type="EMBL" id="PVH92240.1"/>
    </source>
</evidence>
<feature type="region of interest" description="Disordered" evidence="1">
    <location>
        <begin position="129"/>
        <end position="223"/>
    </location>
</feature>
<dbReference type="EMBL" id="KZ805704">
    <property type="protein sequence ID" value="PVH92240.1"/>
    <property type="molecule type" value="Genomic_DNA"/>
</dbReference>
<gene>
    <name evidence="2" type="ORF">DM02DRAFT_635530</name>
</gene>
<protein>
    <submittedName>
        <fullName evidence="2">Uncharacterized protein</fullName>
    </submittedName>
</protein>
<proteinExistence type="predicted"/>
<evidence type="ECO:0000313" key="3">
    <source>
        <dbReference type="Proteomes" id="UP000244855"/>
    </source>
</evidence>
<sequence>MEDIVRYFRGEEAENGAYATISSEAAHSLHGVHRASPTNINTPDVHTLNEDQRHNSRFNNSNVSETTELQSQYQNDFNISLEDLQNDVDLSPEALQRIENWDFPEWDGIDFDATLHESYQRLNLGIFSQEESPQTHDSCPQTTPVETPTLENASESMLPSTPPTPNAPETIFTASTTTSDVPQVTPLTPPTSTSAQQTSPPASPPTDTAQPTPPTATTKQTPYHLISNTLAPPLGEVRQTRLAKHALKTREFNEFRTEAECITNDQKARLNLFKRSRYRAKQITKMAEKEREDLRRYVQGWIAMGLGWEELMSNVKAHRFDEILGEEASGIVREEMNLHCGRMGE</sequence>
<dbReference type="Proteomes" id="UP000244855">
    <property type="component" value="Unassembled WGS sequence"/>
</dbReference>
<organism evidence="2 3">
    <name type="scientific">Periconia macrospinosa</name>
    <dbReference type="NCBI Taxonomy" id="97972"/>
    <lineage>
        <taxon>Eukaryota</taxon>
        <taxon>Fungi</taxon>
        <taxon>Dikarya</taxon>
        <taxon>Ascomycota</taxon>
        <taxon>Pezizomycotina</taxon>
        <taxon>Dothideomycetes</taxon>
        <taxon>Pleosporomycetidae</taxon>
        <taxon>Pleosporales</taxon>
        <taxon>Massarineae</taxon>
        <taxon>Periconiaceae</taxon>
        <taxon>Periconia</taxon>
    </lineage>
</organism>
<name>A0A2V1D2F9_9PLEO</name>
<feature type="compositionally biased region" description="Low complexity" evidence="1">
    <location>
        <begin position="182"/>
        <end position="222"/>
    </location>
</feature>
<feature type="compositionally biased region" description="Polar residues" evidence="1">
    <location>
        <begin position="172"/>
        <end position="181"/>
    </location>
</feature>
<feature type="compositionally biased region" description="Polar residues" evidence="1">
    <location>
        <begin position="129"/>
        <end position="159"/>
    </location>
</feature>
<reference evidence="2 3" key="1">
    <citation type="journal article" date="2018" name="Sci. Rep.">
        <title>Comparative genomics provides insights into the lifestyle and reveals functional heterogeneity of dark septate endophytic fungi.</title>
        <authorList>
            <person name="Knapp D.G."/>
            <person name="Nemeth J.B."/>
            <person name="Barry K."/>
            <person name="Hainaut M."/>
            <person name="Henrissat B."/>
            <person name="Johnson J."/>
            <person name="Kuo A."/>
            <person name="Lim J.H.P."/>
            <person name="Lipzen A."/>
            <person name="Nolan M."/>
            <person name="Ohm R.A."/>
            <person name="Tamas L."/>
            <person name="Grigoriev I.V."/>
            <person name="Spatafora J.W."/>
            <person name="Nagy L.G."/>
            <person name="Kovacs G.M."/>
        </authorList>
    </citation>
    <scope>NUCLEOTIDE SEQUENCE [LARGE SCALE GENOMIC DNA]</scope>
    <source>
        <strain evidence="2 3">DSE2036</strain>
    </source>
</reference>